<name>C7NFA4_KYTSD</name>
<keyword evidence="3 4" id="KW-0067">ATP-binding</keyword>
<dbReference type="GO" id="GO:0030272">
    <property type="term" value="F:5-formyltetrahydrofolate cyclo-ligase activity"/>
    <property type="evidence" value="ECO:0007669"/>
    <property type="project" value="UniProtKB-EC"/>
</dbReference>
<dbReference type="EMBL" id="CP001686">
    <property type="protein sequence ID" value="ACV07357.1"/>
    <property type="molecule type" value="Genomic_DNA"/>
</dbReference>
<dbReference type="InterPro" id="IPR002698">
    <property type="entry name" value="FTHF_cligase"/>
</dbReference>
<dbReference type="Pfam" id="PF01812">
    <property type="entry name" value="5-FTHF_cyc-lig"/>
    <property type="match status" value="1"/>
</dbReference>
<comment type="catalytic activity">
    <reaction evidence="5">
        <text>(6S)-5-formyl-5,6,7,8-tetrahydrofolate + ATP = (6R)-5,10-methenyltetrahydrofolate + ADP + phosphate</text>
        <dbReference type="Rhea" id="RHEA:10488"/>
        <dbReference type="ChEBI" id="CHEBI:30616"/>
        <dbReference type="ChEBI" id="CHEBI:43474"/>
        <dbReference type="ChEBI" id="CHEBI:57455"/>
        <dbReference type="ChEBI" id="CHEBI:57457"/>
        <dbReference type="ChEBI" id="CHEBI:456216"/>
        <dbReference type="EC" id="6.3.3.2"/>
    </reaction>
</comment>
<evidence type="ECO:0000256" key="1">
    <source>
        <dbReference type="ARBA" id="ARBA00010638"/>
    </source>
</evidence>
<sequence length="198" mass="21085">MSTPIGGLDLPDDKKEARRVVRAARREWRAAGRHRIDGESLAAHGVQLVRESGACTVTLFAAWDVEPPTAHLTRALLDAGVRVLVPLTLPSLALDWAEVRACPEGDVVGEEDLDLGPPLGLDGIAGADLVLTPGLAVDQRGVRLGQGGGCYDRALPRRREGVKVVTVLHDAELVPSLPSEPHDLPVDGVLRPSGVTWF</sequence>
<dbReference type="KEGG" id="kse:Ksed_23890"/>
<protein>
    <recommendedName>
        <fullName evidence="5">5-formyltetrahydrofolate cyclo-ligase</fullName>
        <ecNumber evidence="5">6.3.3.2</ecNumber>
    </recommendedName>
</protein>
<keyword evidence="5" id="KW-0460">Magnesium</keyword>
<dbReference type="Gene3D" id="3.40.50.10420">
    <property type="entry name" value="NagB/RpiA/CoA transferase-like"/>
    <property type="match status" value="1"/>
</dbReference>
<dbReference type="PANTHER" id="PTHR23407:SF1">
    <property type="entry name" value="5-FORMYLTETRAHYDROFOLATE CYCLO-LIGASE"/>
    <property type="match status" value="1"/>
</dbReference>
<feature type="binding site" evidence="4">
    <location>
        <begin position="143"/>
        <end position="151"/>
    </location>
    <ligand>
        <name>ATP</name>
        <dbReference type="ChEBI" id="CHEBI:30616"/>
    </ligand>
</feature>
<reference evidence="6 7" key="1">
    <citation type="journal article" date="2009" name="Stand. Genomic Sci.">
        <title>Complete genome sequence of Kytococcus sedentarius type strain (541).</title>
        <authorList>
            <person name="Sims D."/>
            <person name="Brettin T."/>
            <person name="Detter J.C."/>
            <person name="Han C."/>
            <person name="Lapidus A."/>
            <person name="Copeland A."/>
            <person name="Glavina Del Rio T."/>
            <person name="Nolan M."/>
            <person name="Chen F."/>
            <person name="Lucas S."/>
            <person name="Tice H."/>
            <person name="Cheng J.F."/>
            <person name="Bruce D."/>
            <person name="Goodwin L."/>
            <person name="Pitluck S."/>
            <person name="Ovchinnikova G."/>
            <person name="Pati A."/>
            <person name="Ivanova N."/>
            <person name="Mavrommatis K."/>
            <person name="Chen A."/>
            <person name="Palaniappan K."/>
            <person name="D'haeseleer P."/>
            <person name="Chain P."/>
            <person name="Bristow J."/>
            <person name="Eisen J.A."/>
            <person name="Markowitz V."/>
            <person name="Hugenholtz P."/>
            <person name="Schneider S."/>
            <person name="Goker M."/>
            <person name="Pukall R."/>
            <person name="Kyrpides N.C."/>
            <person name="Klenk H.P."/>
        </authorList>
    </citation>
    <scope>NUCLEOTIDE SEQUENCE [LARGE SCALE GENOMIC DNA]</scope>
    <source>
        <strain evidence="7">ATCC 14392 / DSM 20547 / JCM 11482 / CCUG 33030 / NBRC 15357 / NCTC 11040 / CCM 314 / 541</strain>
    </source>
</reference>
<dbReference type="AlphaFoldDB" id="C7NFA4"/>
<dbReference type="InterPro" id="IPR037171">
    <property type="entry name" value="NagB/RpiA_transferase-like"/>
</dbReference>
<dbReference type="PANTHER" id="PTHR23407">
    <property type="entry name" value="ATPASE INHIBITOR/5-FORMYLTETRAHYDROFOLATE CYCLO-LIGASE"/>
    <property type="match status" value="1"/>
</dbReference>
<dbReference type="eggNOG" id="COG0212">
    <property type="taxonomic scope" value="Bacteria"/>
</dbReference>
<evidence type="ECO:0000256" key="3">
    <source>
        <dbReference type="ARBA" id="ARBA00022840"/>
    </source>
</evidence>
<dbReference type="EC" id="6.3.3.2" evidence="5"/>
<feature type="binding site" evidence="4">
    <location>
        <begin position="14"/>
        <end position="18"/>
    </location>
    <ligand>
        <name>ATP</name>
        <dbReference type="ChEBI" id="CHEBI:30616"/>
    </ligand>
</feature>
<dbReference type="Proteomes" id="UP000006666">
    <property type="component" value="Chromosome"/>
</dbReference>
<gene>
    <name evidence="6" type="ordered locus">Ksed_23890</name>
</gene>
<evidence type="ECO:0000256" key="2">
    <source>
        <dbReference type="ARBA" id="ARBA00022741"/>
    </source>
</evidence>
<organism evidence="6 7">
    <name type="scientific">Kytococcus sedentarius (strain ATCC 14392 / DSM 20547 / JCM 11482 / CCUG 33030 / NBRC 15357 / NCTC 11040 / CCM 314 / 541)</name>
    <name type="common">Micrococcus sedentarius</name>
    <dbReference type="NCBI Taxonomy" id="478801"/>
    <lineage>
        <taxon>Bacteria</taxon>
        <taxon>Bacillati</taxon>
        <taxon>Actinomycetota</taxon>
        <taxon>Actinomycetes</taxon>
        <taxon>Micrococcales</taxon>
        <taxon>Kytococcaceae</taxon>
        <taxon>Kytococcus</taxon>
    </lineage>
</organism>
<proteinExistence type="inferred from homology"/>
<evidence type="ECO:0000256" key="5">
    <source>
        <dbReference type="RuleBase" id="RU361279"/>
    </source>
</evidence>
<dbReference type="InterPro" id="IPR024185">
    <property type="entry name" value="FTHF_cligase-like_sf"/>
</dbReference>
<dbReference type="PIRSF" id="PIRSF006806">
    <property type="entry name" value="FTHF_cligase"/>
    <property type="match status" value="1"/>
</dbReference>
<dbReference type="RefSeq" id="WP_015780286.1">
    <property type="nucleotide sequence ID" value="NC_013169.1"/>
</dbReference>
<dbReference type="STRING" id="478801.Ksed_23890"/>
<evidence type="ECO:0000256" key="4">
    <source>
        <dbReference type="PIRSR" id="PIRSR006806-1"/>
    </source>
</evidence>
<dbReference type="GO" id="GO:0035999">
    <property type="term" value="P:tetrahydrofolate interconversion"/>
    <property type="evidence" value="ECO:0007669"/>
    <property type="project" value="TreeGrafter"/>
</dbReference>
<evidence type="ECO:0000313" key="6">
    <source>
        <dbReference type="EMBL" id="ACV07357.1"/>
    </source>
</evidence>
<dbReference type="SUPFAM" id="SSF100950">
    <property type="entry name" value="NagB/RpiA/CoA transferase-like"/>
    <property type="match status" value="1"/>
</dbReference>
<keyword evidence="7" id="KW-1185">Reference proteome</keyword>
<evidence type="ECO:0000313" key="7">
    <source>
        <dbReference type="Proteomes" id="UP000006666"/>
    </source>
</evidence>
<dbReference type="HOGENOM" id="CLU_066245_1_0_11"/>
<dbReference type="GO" id="GO:0005524">
    <property type="term" value="F:ATP binding"/>
    <property type="evidence" value="ECO:0007669"/>
    <property type="project" value="UniProtKB-KW"/>
</dbReference>
<keyword evidence="2 4" id="KW-0547">Nucleotide-binding</keyword>
<comment type="cofactor">
    <cofactor evidence="5">
        <name>Mg(2+)</name>
        <dbReference type="ChEBI" id="CHEBI:18420"/>
    </cofactor>
</comment>
<keyword evidence="5" id="KW-0479">Metal-binding</keyword>
<comment type="similarity">
    <text evidence="1 5">Belongs to the 5-formyltetrahydrofolate cyclo-ligase family.</text>
</comment>
<feature type="binding site" evidence="4">
    <location>
        <position position="66"/>
    </location>
    <ligand>
        <name>substrate</name>
    </ligand>
</feature>
<dbReference type="GO" id="GO:0009396">
    <property type="term" value="P:folic acid-containing compound biosynthetic process"/>
    <property type="evidence" value="ECO:0007669"/>
    <property type="project" value="TreeGrafter"/>
</dbReference>
<dbReference type="GO" id="GO:0046872">
    <property type="term" value="F:metal ion binding"/>
    <property type="evidence" value="ECO:0007669"/>
    <property type="project" value="UniProtKB-KW"/>
</dbReference>
<dbReference type="NCBIfam" id="TIGR02727">
    <property type="entry name" value="MTHFS_bact"/>
    <property type="match status" value="1"/>
</dbReference>
<accession>C7NFA4</accession>